<dbReference type="Pfam" id="PF13391">
    <property type="entry name" value="HNH_2"/>
    <property type="match status" value="1"/>
</dbReference>
<evidence type="ECO:0000259" key="2">
    <source>
        <dbReference type="Pfam" id="PF13391"/>
    </source>
</evidence>
<sequence length="421" mass="47542">MSSLVSEPVADTHVRLIIASDALWLDIPYTILSFLCLYPVKYFRYLGWAILGLQGKVYYGAEVARDDATVVSGETYELRTENMDGAAPVNVDVSKKKTESITQTSRRENLRRMVEPRDGRCIFTGAPPEFCDAIHIIPFARGQDWFESIVRSRRDTTQSDLEDKPLDDLELDSASNAFLAFKPLHGLIDSRWLAVLSVPNPVLTRDDIDTSIDPHRERDGRVKYPTDRSYILQWLKLPDDEYDRGQYLRVASNNSLAAFAKDTPIPKPSPLLLHYMYGCTAIRCWGREHGSMSNLPGFVRAPEAAKHTFGSPTKRSSQNALLKRRGLGDPGPFGSSAETTGSSMSEEEQDHEQWRTSDSGAIMRVDDEFDDEFDRIQDLVYMLTLRGRPELCKAIEAEKKDYDERLEAWREGVMTANGEGS</sequence>
<dbReference type="EMBL" id="ML213510">
    <property type="protein sequence ID" value="TFK51754.1"/>
    <property type="molecule type" value="Genomic_DNA"/>
</dbReference>
<keyword evidence="4" id="KW-1185">Reference proteome</keyword>
<feature type="domain" description="HNH nuclease" evidence="2">
    <location>
        <begin position="121"/>
        <end position="195"/>
    </location>
</feature>
<protein>
    <recommendedName>
        <fullName evidence="2">HNH nuclease domain-containing protein</fullName>
    </recommendedName>
</protein>
<name>A0A5C3N285_9AGAM</name>
<accession>A0A5C3N285</accession>
<dbReference type="AlphaFoldDB" id="A0A5C3N285"/>
<feature type="compositionally biased region" description="Polar residues" evidence="1">
    <location>
        <begin position="310"/>
        <end position="320"/>
    </location>
</feature>
<dbReference type="InterPro" id="IPR003615">
    <property type="entry name" value="HNH_nuc"/>
</dbReference>
<dbReference type="OrthoDB" id="3269637at2759"/>
<evidence type="ECO:0000313" key="4">
    <source>
        <dbReference type="Proteomes" id="UP000305948"/>
    </source>
</evidence>
<dbReference type="Proteomes" id="UP000305948">
    <property type="component" value="Unassembled WGS sequence"/>
</dbReference>
<proteinExistence type="predicted"/>
<gene>
    <name evidence="3" type="ORF">OE88DRAFT_1734791</name>
</gene>
<reference evidence="3 4" key="1">
    <citation type="journal article" date="2019" name="Nat. Ecol. Evol.">
        <title>Megaphylogeny resolves global patterns of mushroom evolution.</title>
        <authorList>
            <person name="Varga T."/>
            <person name="Krizsan K."/>
            <person name="Foldi C."/>
            <person name="Dima B."/>
            <person name="Sanchez-Garcia M."/>
            <person name="Sanchez-Ramirez S."/>
            <person name="Szollosi G.J."/>
            <person name="Szarkandi J.G."/>
            <person name="Papp V."/>
            <person name="Albert L."/>
            <person name="Andreopoulos W."/>
            <person name="Angelini C."/>
            <person name="Antonin V."/>
            <person name="Barry K.W."/>
            <person name="Bougher N.L."/>
            <person name="Buchanan P."/>
            <person name="Buyck B."/>
            <person name="Bense V."/>
            <person name="Catcheside P."/>
            <person name="Chovatia M."/>
            <person name="Cooper J."/>
            <person name="Damon W."/>
            <person name="Desjardin D."/>
            <person name="Finy P."/>
            <person name="Geml J."/>
            <person name="Haridas S."/>
            <person name="Hughes K."/>
            <person name="Justo A."/>
            <person name="Karasinski D."/>
            <person name="Kautmanova I."/>
            <person name="Kiss B."/>
            <person name="Kocsube S."/>
            <person name="Kotiranta H."/>
            <person name="LaButti K.M."/>
            <person name="Lechner B.E."/>
            <person name="Liimatainen K."/>
            <person name="Lipzen A."/>
            <person name="Lukacs Z."/>
            <person name="Mihaltcheva S."/>
            <person name="Morgado L.N."/>
            <person name="Niskanen T."/>
            <person name="Noordeloos M.E."/>
            <person name="Ohm R.A."/>
            <person name="Ortiz-Santana B."/>
            <person name="Ovrebo C."/>
            <person name="Racz N."/>
            <person name="Riley R."/>
            <person name="Savchenko A."/>
            <person name="Shiryaev A."/>
            <person name="Soop K."/>
            <person name="Spirin V."/>
            <person name="Szebenyi C."/>
            <person name="Tomsovsky M."/>
            <person name="Tulloss R.E."/>
            <person name="Uehling J."/>
            <person name="Grigoriev I.V."/>
            <person name="Vagvolgyi C."/>
            <person name="Papp T."/>
            <person name="Martin F.M."/>
            <person name="Miettinen O."/>
            <person name="Hibbett D.S."/>
            <person name="Nagy L.G."/>
        </authorList>
    </citation>
    <scope>NUCLEOTIDE SEQUENCE [LARGE SCALE GENOMIC DNA]</scope>
    <source>
        <strain evidence="3 4">OMC1185</strain>
    </source>
</reference>
<feature type="region of interest" description="Disordered" evidence="1">
    <location>
        <begin position="306"/>
        <end position="360"/>
    </location>
</feature>
<evidence type="ECO:0000313" key="3">
    <source>
        <dbReference type="EMBL" id="TFK51754.1"/>
    </source>
</evidence>
<evidence type="ECO:0000256" key="1">
    <source>
        <dbReference type="SAM" id="MobiDB-lite"/>
    </source>
</evidence>
<organism evidence="3 4">
    <name type="scientific">Heliocybe sulcata</name>
    <dbReference type="NCBI Taxonomy" id="5364"/>
    <lineage>
        <taxon>Eukaryota</taxon>
        <taxon>Fungi</taxon>
        <taxon>Dikarya</taxon>
        <taxon>Basidiomycota</taxon>
        <taxon>Agaricomycotina</taxon>
        <taxon>Agaricomycetes</taxon>
        <taxon>Gloeophyllales</taxon>
        <taxon>Gloeophyllaceae</taxon>
        <taxon>Heliocybe</taxon>
    </lineage>
</organism>